<feature type="domain" description="TonB-dependent receptor plug" evidence="15">
    <location>
        <begin position="43"/>
        <end position="151"/>
    </location>
</feature>
<evidence type="ECO:0000256" key="10">
    <source>
        <dbReference type="ARBA" id="ARBA00023237"/>
    </source>
</evidence>
<evidence type="ECO:0000256" key="4">
    <source>
        <dbReference type="ARBA" id="ARBA00022496"/>
    </source>
</evidence>
<dbReference type="Proteomes" id="UP000787472">
    <property type="component" value="Unassembled WGS sequence"/>
</dbReference>
<proteinExistence type="inferred from homology"/>
<dbReference type="PANTHER" id="PTHR32552:SF81">
    <property type="entry name" value="TONB-DEPENDENT OUTER MEMBRANE RECEPTOR"/>
    <property type="match status" value="1"/>
</dbReference>
<keyword evidence="8 12" id="KW-0798">TonB box</keyword>
<feature type="chain" id="PRO_5038956322" evidence="13">
    <location>
        <begin position="25"/>
        <end position="758"/>
    </location>
</feature>
<keyword evidence="6" id="KW-0408">Iron</keyword>
<dbReference type="InterPro" id="IPR012910">
    <property type="entry name" value="Plug_dom"/>
</dbReference>
<evidence type="ECO:0000313" key="16">
    <source>
        <dbReference type="EMBL" id="NHO66749.1"/>
    </source>
</evidence>
<keyword evidence="13" id="KW-0732">Signal</keyword>
<keyword evidence="7" id="KW-0406">Ion transport</keyword>
<keyword evidence="5 11" id="KW-0812">Transmembrane</keyword>
<dbReference type="RefSeq" id="WP_167188114.1">
    <property type="nucleotide sequence ID" value="NZ_JAAONZ010000011.1"/>
</dbReference>
<dbReference type="EMBL" id="JAAONZ010000011">
    <property type="protein sequence ID" value="NHO66749.1"/>
    <property type="molecule type" value="Genomic_DNA"/>
</dbReference>
<keyword evidence="16" id="KW-0675">Receptor</keyword>
<evidence type="ECO:0000313" key="17">
    <source>
        <dbReference type="Proteomes" id="UP000787472"/>
    </source>
</evidence>
<keyword evidence="9 11" id="KW-0472">Membrane</keyword>
<dbReference type="Pfam" id="PF07715">
    <property type="entry name" value="Plug"/>
    <property type="match status" value="1"/>
</dbReference>
<feature type="domain" description="TonB-dependent receptor-like beta-barrel" evidence="14">
    <location>
        <begin position="284"/>
        <end position="721"/>
    </location>
</feature>
<evidence type="ECO:0000256" key="12">
    <source>
        <dbReference type="RuleBase" id="RU003357"/>
    </source>
</evidence>
<comment type="caution">
    <text evidence="16">The sequence shown here is derived from an EMBL/GenBank/DDBJ whole genome shotgun (WGS) entry which is preliminary data.</text>
</comment>
<protein>
    <submittedName>
        <fullName evidence="16">TonB-dependent receptor</fullName>
    </submittedName>
</protein>
<evidence type="ECO:0000259" key="15">
    <source>
        <dbReference type="Pfam" id="PF07715"/>
    </source>
</evidence>
<keyword evidence="3 11" id="KW-1134">Transmembrane beta strand</keyword>
<name>A0A9E5JUE7_9GAMM</name>
<keyword evidence="2 11" id="KW-0813">Transport</keyword>
<dbReference type="InterPro" id="IPR036942">
    <property type="entry name" value="Beta-barrel_TonB_sf"/>
</dbReference>
<evidence type="ECO:0000256" key="2">
    <source>
        <dbReference type="ARBA" id="ARBA00022448"/>
    </source>
</evidence>
<dbReference type="GO" id="GO:0009279">
    <property type="term" value="C:cell outer membrane"/>
    <property type="evidence" value="ECO:0007669"/>
    <property type="project" value="UniProtKB-SubCell"/>
</dbReference>
<keyword evidence="17" id="KW-1185">Reference proteome</keyword>
<gene>
    <name evidence="16" type="ORF">G8770_14460</name>
</gene>
<evidence type="ECO:0000256" key="1">
    <source>
        <dbReference type="ARBA" id="ARBA00004571"/>
    </source>
</evidence>
<evidence type="ECO:0000256" key="11">
    <source>
        <dbReference type="PROSITE-ProRule" id="PRU01360"/>
    </source>
</evidence>
<dbReference type="InterPro" id="IPR039426">
    <property type="entry name" value="TonB-dep_rcpt-like"/>
</dbReference>
<comment type="similarity">
    <text evidence="11 12">Belongs to the TonB-dependent receptor family.</text>
</comment>
<sequence>MNIIAQSRLTQAIMLTVAALNVEAANFQLEEIVVTAQKRSESVQDIPVAISAFTAEGMENMKMETANDIASGVPNLQVSSPFGETQPIFSIRGQSMSDYNTNQASPVGVYVDEAYVGANFLQGMALFDLERVEVLRGPQGTLYGKNTTGGAINFITRAPALEGNRGNITLTMGDNGREHVNGAAETELIDDKLGLRAAYTYTKTDGYHDNHFPGGDDLSSIDTWAGRVTLLYESERLNATLRYAAGESDGQTTAVISQGRISVPGVGNTDAVGALIGQRPRQDGWDAWEGSHNKSGAYRTDFESATLTLNWDLDKYTLTSITAYLTGEGLNEADTDGAPWQLLEIDWGAEVSQFAQDLRITSDYDSPFNFIAGIYYATDTMDIENIYEMYHVTEDFGIPFDPANTLMTNPVSGSGLTTIQRYTQERDSIAVYLHTTYDLTESLTLTAGVRYTKDEGNGKDLHTQLADYDRNPVVDLIAPGSFNPDNAEFDDSELTGKLGLDYALDEDTLLYASYSRGYRSSAFNGGAQFAANEVGVAKPEFVDAYEVGFKTQLRDGSIQLNGSAFYYDYTDQQFVNVIGIQQFLQNGDKSSIQGLELELIARLTQNLSLNAGLGYLNTEFKSLTLSDTQNGGLIELDGNELFNAPDVNFNLAMDYVVADTEAGIFRISADTVYTAEQWFSAYNDDLNYAGIKSEGSWMSNVKLTWDSADDALSLAFWVKNLEDNDEPSYAINLQTGFGYDYYTVGLPRRMGVDFTYRF</sequence>
<dbReference type="SUPFAM" id="SSF56935">
    <property type="entry name" value="Porins"/>
    <property type="match status" value="1"/>
</dbReference>
<feature type="signal peptide" evidence="13">
    <location>
        <begin position="1"/>
        <end position="24"/>
    </location>
</feature>
<evidence type="ECO:0000256" key="6">
    <source>
        <dbReference type="ARBA" id="ARBA00023004"/>
    </source>
</evidence>
<keyword evidence="4" id="KW-0410">Iron transport</keyword>
<reference evidence="16" key="1">
    <citation type="submission" date="2020-03" db="EMBL/GenBank/DDBJ databases">
        <authorList>
            <person name="Guo F."/>
        </authorList>
    </citation>
    <scope>NUCLEOTIDE SEQUENCE</scope>
    <source>
        <strain evidence="16">JCM 30134</strain>
    </source>
</reference>
<dbReference type="GO" id="GO:0006826">
    <property type="term" value="P:iron ion transport"/>
    <property type="evidence" value="ECO:0007669"/>
    <property type="project" value="UniProtKB-KW"/>
</dbReference>
<dbReference type="Gene3D" id="2.40.170.20">
    <property type="entry name" value="TonB-dependent receptor, beta-barrel domain"/>
    <property type="match status" value="1"/>
</dbReference>
<accession>A0A9E5JUE7</accession>
<dbReference type="Pfam" id="PF00593">
    <property type="entry name" value="TonB_dep_Rec_b-barrel"/>
    <property type="match status" value="1"/>
</dbReference>
<comment type="subcellular location">
    <subcellularLocation>
        <location evidence="1 11">Cell outer membrane</location>
        <topology evidence="1 11">Multi-pass membrane protein</topology>
    </subcellularLocation>
</comment>
<dbReference type="AlphaFoldDB" id="A0A9E5JUE7"/>
<evidence type="ECO:0000256" key="3">
    <source>
        <dbReference type="ARBA" id="ARBA00022452"/>
    </source>
</evidence>
<dbReference type="PROSITE" id="PS52016">
    <property type="entry name" value="TONB_DEPENDENT_REC_3"/>
    <property type="match status" value="1"/>
</dbReference>
<evidence type="ECO:0000256" key="5">
    <source>
        <dbReference type="ARBA" id="ARBA00022692"/>
    </source>
</evidence>
<dbReference type="PANTHER" id="PTHR32552">
    <property type="entry name" value="FERRICHROME IRON RECEPTOR-RELATED"/>
    <property type="match status" value="1"/>
</dbReference>
<evidence type="ECO:0000256" key="13">
    <source>
        <dbReference type="SAM" id="SignalP"/>
    </source>
</evidence>
<evidence type="ECO:0000256" key="9">
    <source>
        <dbReference type="ARBA" id="ARBA00023136"/>
    </source>
</evidence>
<evidence type="ECO:0000256" key="8">
    <source>
        <dbReference type="ARBA" id="ARBA00023077"/>
    </source>
</evidence>
<dbReference type="InterPro" id="IPR000531">
    <property type="entry name" value="Beta-barrel_TonB"/>
</dbReference>
<organism evidence="16 17">
    <name type="scientific">Pseudomaricurvus hydrocarbonicus</name>
    <dbReference type="NCBI Taxonomy" id="1470433"/>
    <lineage>
        <taxon>Bacteria</taxon>
        <taxon>Pseudomonadati</taxon>
        <taxon>Pseudomonadota</taxon>
        <taxon>Gammaproteobacteria</taxon>
        <taxon>Cellvibrionales</taxon>
        <taxon>Cellvibrionaceae</taxon>
        <taxon>Pseudomaricurvus</taxon>
    </lineage>
</organism>
<evidence type="ECO:0000256" key="7">
    <source>
        <dbReference type="ARBA" id="ARBA00023065"/>
    </source>
</evidence>
<evidence type="ECO:0000259" key="14">
    <source>
        <dbReference type="Pfam" id="PF00593"/>
    </source>
</evidence>
<keyword evidence="10 11" id="KW-0998">Cell outer membrane</keyword>